<reference evidence="10 11" key="1">
    <citation type="submission" date="2016-05" db="EMBL/GenBank/DDBJ databases">
        <title>Genome sequencing of Vitellibacter soesokkakensis RSSK-12.</title>
        <authorList>
            <person name="Thevarajoo S."/>
            <person name="Selvaratnam C."/>
            <person name="Goh K.M."/>
            <person name="Chan K.-G."/>
            <person name="Chong C.S."/>
        </authorList>
    </citation>
    <scope>NUCLEOTIDE SEQUENCE [LARGE SCALE GENOMIC DNA]</scope>
    <source>
        <strain evidence="10 11">RSSK-12</strain>
    </source>
</reference>
<dbReference type="InterPro" id="IPR022749">
    <property type="entry name" value="D12N6_MeTrfase_N"/>
</dbReference>
<dbReference type="Gene3D" id="3.40.50.150">
    <property type="entry name" value="Vaccinia Virus protein VP39"/>
    <property type="match status" value="1"/>
</dbReference>
<feature type="domain" description="N6 adenine-specific DNA methyltransferase N-terminal" evidence="9">
    <location>
        <begin position="10"/>
        <end position="168"/>
    </location>
</feature>
<dbReference type="RefSeq" id="WP_068763165.1">
    <property type="nucleotide sequence ID" value="NZ_LXIE01000050.1"/>
</dbReference>
<dbReference type="Proteomes" id="UP000077552">
    <property type="component" value="Unassembled WGS sequence"/>
</dbReference>
<sequence>MSENQKQQYLKQTLWNIANELRGNMDADDFRDYILGFIFYKYLSRKMESYANVILEPDGLSYNTVETHKDAEALLEAIRYEALDKLGYFLKPSELFSELARRGNAGGKNNFILGDLANVLTSIEQSTMGSESEDDFGNLFEDLDLTSSKLGKTEDAKNELIVKVLTHLEGIDFDLENSDSDILGDAYEYLIGQFASGAGKKAGEFYTPQQVSKVLAKLVTTNKTKLKSVYDPTCGSGSLLLRVAKEVKEVGAFYGQESNPTTYNLCRMNMIMHNVHYKRFDIYNEDTLVNPSPNHIDKRFEAIVANPPFSANWSASPLFMSDDRFSAYGKLAPKSKADFAFVQHMVHQLDENGTMACVLPHGVLFRGAAEGHIRKFLIKDKNYLDAVIGLPANIFFGTGIPTCILVLKKDRNTNAERSKSILFIDASQHFEKVKTQNVLQEEHIEKIVNTYRTYCHAEPVEASKAAIDKYSHVATLAEVKENDYNLNIPRYVDTFEEEEPIDLSRVVAELKEIAAQSRSTDATIADYCKQLNIETPF</sequence>
<comment type="similarity">
    <text evidence="1">Belongs to the N(4)/N(6)-methyltransferase family.</text>
</comment>
<keyword evidence="6" id="KW-0680">Restriction system</keyword>
<dbReference type="GO" id="GO:0009307">
    <property type="term" value="P:DNA restriction-modification system"/>
    <property type="evidence" value="ECO:0007669"/>
    <property type="project" value="UniProtKB-KW"/>
</dbReference>
<dbReference type="InterPro" id="IPR004546">
    <property type="entry name" value="Restrct_endonuc_T1M"/>
</dbReference>
<dbReference type="PANTHER" id="PTHR42933">
    <property type="entry name" value="SLR6095 PROTEIN"/>
    <property type="match status" value="1"/>
</dbReference>
<keyword evidence="4" id="KW-0808">Transferase</keyword>
<dbReference type="Gene3D" id="1.20.1260.30">
    <property type="match status" value="1"/>
</dbReference>
<dbReference type="InterPro" id="IPR051537">
    <property type="entry name" value="DNA_Adenine_Mtase"/>
</dbReference>
<comment type="catalytic activity">
    <reaction evidence="7">
        <text>a 2'-deoxyadenosine in DNA + S-adenosyl-L-methionine = an N(6)-methyl-2'-deoxyadenosine in DNA + S-adenosyl-L-homocysteine + H(+)</text>
        <dbReference type="Rhea" id="RHEA:15197"/>
        <dbReference type="Rhea" id="RHEA-COMP:12418"/>
        <dbReference type="Rhea" id="RHEA-COMP:12419"/>
        <dbReference type="ChEBI" id="CHEBI:15378"/>
        <dbReference type="ChEBI" id="CHEBI:57856"/>
        <dbReference type="ChEBI" id="CHEBI:59789"/>
        <dbReference type="ChEBI" id="CHEBI:90615"/>
        <dbReference type="ChEBI" id="CHEBI:90616"/>
        <dbReference type="EC" id="2.1.1.72"/>
    </reaction>
</comment>
<proteinExistence type="inferred from homology"/>
<dbReference type="InterPro" id="IPR003356">
    <property type="entry name" value="DNA_methylase_A-5"/>
</dbReference>
<evidence type="ECO:0000313" key="10">
    <source>
        <dbReference type="EMBL" id="OAD90140.1"/>
    </source>
</evidence>
<evidence type="ECO:0000256" key="7">
    <source>
        <dbReference type="ARBA" id="ARBA00047942"/>
    </source>
</evidence>
<accession>A0A1A9LA57</accession>
<dbReference type="GO" id="GO:0009007">
    <property type="term" value="F:site-specific DNA-methyltransferase (adenine-specific) activity"/>
    <property type="evidence" value="ECO:0007669"/>
    <property type="project" value="UniProtKB-EC"/>
</dbReference>
<comment type="caution">
    <text evidence="10">The sequence shown here is derived from an EMBL/GenBank/DDBJ whole genome shotgun (WGS) entry which is preliminary data.</text>
</comment>
<dbReference type="GO" id="GO:0032259">
    <property type="term" value="P:methylation"/>
    <property type="evidence" value="ECO:0007669"/>
    <property type="project" value="UniProtKB-KW"/>
</dbReference>
<dbReference type="EMBL" id="LXIE01000050">
    <property type="protein sequence ID" value="OAD90140.1"/>
    <property type="molecule type" value="Genomic_DNA"/>
</dbReference>
<keyword evidence="5" id="KW-0949">S-adenosyl-L-methionine</keyword>
<dbReference type="PANTHER" id="PTHR42933:SF1">
    <property type="entry name" value="SITE-SPECIFIC DNA-METHYLTRANSFERASE (ADENINE-SPECIFIC)"/>
    <property type="match status" value="1"/>
</dbReference>
<evidence type="ECO:0000259" key="9">
    <source>
        <dbReference type="Pfam" id="PF12161"/>
    </source>
</evidence>
<keyword evidence="11" id="KW-1185">Reference proteome</keyword>
<dbReference type="EC" id="2.1.1.72" evidence="2"/>
<protein>
    <recommendedName>
        <fullName evidence="2">site-specific DNA-methyltransferase (adenine-specific)</fullName>
        <ecNumber evidence="2">2.1.1.72</ecNumber>
    </recommendedName>
</protein>
<dbReference type="SUPFAM" id="SSF53335">
    <property type="entry name" value="S-adenosyl-L-methionine-dependent methyltransferases"/>
    <property type="match status" value="1"/>
</dbReference>
<organism evidence="10 11">
    <name type="scientific">Aequorivita soesokkakensis</name>
    <dbReference type="NCBI Taxonomy" id="1385699"/>
    <lineage>
        <taxon>Bacteria</taxon>
        <taxon>Pseudomonadati</taxon>
        <taxon>Bacteroidota</taxon>
        <taxon>Flavobacteriia</taxon>
        <taxon>Flavobacteriales</taxon>
        <taxon>Flavobacteriaceae</taxon>
        <taxon>Aequorivita</taxon>
    </lineage>
</organism>
<dbReference type="GO" id="GO:0008170">
    <property type="term" value="F:N-methyltransferase activity"/>
    <property type="evidence" value="ECO:0007669"/>
    <property type="project" value="InterPro"/>
</dbReference>
<evidence type="ECO:0000259" key="8">
    <source>
        <dbReference type="Pfam" id="PF02384"/>
    </source>
</evidence>
<gene>
    <name evidence="10" type="ORF">A7A78_07945</name>
</gene>
<evidence type="ECO:0000313" key="11">
    <source>
        <dbReference type="Proteomes" id="UP000077552"/>
    </source>
</evidence>
<evidence type="ECO:0000256" key="2">
    <source>
        <dbReference type="ARBA" id="ARBA00011900"/>
    </source>
</evidence>
<dbReference type="GO" id="GO:0003677">
    <property type="term" value="F:DNA binding"/>
    <property type="evidence" value="ECO:0007669"/>
    <property type="project" value="InterPro"/>
</dbReference>
<evidence type="ECO:0000256" key="6">
    <source>
        <dbReference type="ARBA" id="ARBA00022747"/>
    </source>
</evidence>
<evidence type="ECO:0000256" key="1">
    <source>
        <dbReference type="ARBA" id="ARBA00006594"/>
    </source>
</evidence>
<dbReference type="InterPro" id="IPR038333">
    <property type="entry name" value="T1MK-like_N_sf"/>
</dbReference>
<feature type="domain" description="DNA methylase adenine-specific" evidence="8">
    <location>
        <begin position="179"/>
        <end position="499"/>
    </location>
</feature>
<name>A0A1A9LA57_9FLAO</name>
<evidence type="ECO:0000256" key="4">
    <source>
        <dbReference type="ARBA" id="ARBA00022679"/>
    </source>
</evidence>
<dbReference type="Pfam" id="PF02384">
    <property type="entry name" value="N6_Mtase"/>
    <property type="match status" value="1"/>
</dbReference>
<keyword evidence="3" id="KW-0489">Methyltransferase</keyword>
<evidence type="ECO:0000256" key="5">
    <source>
        <dbReference type="ARBA" id="ARBA00022691"/>
    </source>
</evidence>
<dbReference type="Pfam" id="PF12161">
    <property type="entry name" value="HsdM_N"/>
    <property type="match status" value="1"/>
</dbReference>
<dbReference type="AlphaFoldDB" id="A0A1A9LA57"/>
<dbReference type="InterPro" id="IPR029063">
    <property type="entry name" value="SAM-dependent_MTases_sf"/>
</dbReference>
<evidence type="ECO:0000256" key="3">
    <source>
        <dbReference type="ARBA" id="ARBA00022603"/>
    </source>
</evidence>
<dbReference type="STRING" id="1385699.A7A78_07945"/>
<dbReference type="OrthoDB" id="9814572at2"/>
<dbReference type="NCBIfam" id="TIGR00497">
    <property type="entry name" value="hsdM"/>
    <property type="match status" value="1"/>
</dbReference>
<dbReference type="PRINTS" id="PR00507">
    <property type="entry name" value="N12N6MTFRASE"/>
</dbReference>